<comment type="caution">
    <text evidence="9">The sequence shown here is derived from an EMBL/GenBank/DDBJ whole genome shotgun (WGS) entry which is preliminary data.</text>
</comment>
<comment type="similarity">
    <text evidence="5">Belongs to the TMEM41 family.</text>
</comment>
<evidence type="ECO:0000256" key="4">
    <source>
        <dbReference type="ARBA" id="ARBA00023136"/>
    </source>
</evidence>
<dbReference type="Proteomes" id="UP000620104">
    <property type="component" value="Unassembled WGS sequence"/>
</dbReference>
<accession>A0A8H3TUK5</accession>
<feature type="transmembrane region" description="Helical" evidence="7">
    <location>
        <begin position="392"/>
        <end position="412"/>
    </location>
</feature>
<sequence>MASQSQALAISAPRKSAWSVFTAWLATSFSSEDSDSSGDADSHGKNAPRRKSAGTNGFSPSTNGHTSPSPVRKTPQQQNLTSSARPAFVRASTLRTIDEGDSPYGSYISSSVPSLRHIAALSGASPTVGSLEGAQSGSGIVARRSVSGNSSRRGSAELGMLMIEERREGADKGKGKERASDSDEGGAVSSESPVKRCRSRSRSRSHSPLTTQQKPGKQPSRFRQAAMPTPERIDTDDPDDPFQEQSIPSHRTAQEGDEKQVDESTPLVGSSSRSSTTAPNPSSTHSSSYSSVPDQSSTPDPWYRGPLFEAGWKLGVLFAIFTVIMVGGIYLGLPKIDPEDRPALKLPRSFADLQALNGIFQKYKDRYPLRVMIVGCASYLYVQAFILPGSMYISILFGAAYGVLIGAVLSCICEATGALLNYTLSAVVGPPLLTIESYRNRLELWRVKIMGDAEKGEQVGWDGVFSFLIVLRIAPFPPHWIANIVAPHLGINPLLFWSAAFIGIAPVSVIHTTIGSGLDSMTSAEDFHILSLRNVLGLLGIAVAVMIPTGLKRFFKKDLSGLSEAEAALHNPDIQIQAASINGDEASLSASRHSFGEPYYASDAISYQSHDAGAVLSPSAGYGPRGEGYYFGSQKTGKGPRAMDLEEALSVIENEEDHEVLAVVYEGDAEADSIIEEFATSALHQDHESTSETDQNEEGRDEDGKEVGWDGVASSGRDSPHRGYGTIPHGDVEQGGRGSPRVGDAKPRWQLWKR</sequence>
<feature type="transmembrane region" description="Helical" evidence="7">
    <location>
        <begin position="367"/>
        <end position="386"/>
    </location>
</feature>
<reference evidence="9" key="1">
    <citation type="submission" date="2020-07" db="EMBL/GenBank/DDBJ databases">
        <title>Draft Genome Sequence of a Deep-Sea Yeast, Naganishia (Cryptococcus) liquefaciens strain N6.</title>
        <authorList>
            <person name="Han Y.W."/>
            <person name="Kajitani R."/>
            <person name="Morimoto H."/>
            <person name="Parhat M."/>
            <person name="Tsubouchi H."/>
            <person name="Bakenova O."/>
            <person name="Ogata M."/>
            <person name="Argunhan B."/>
            <person name="Aoki R."/>
            <person name="Kajiwara S."/>
            <person name="Itoh T."/>
            <person name="Iwasaki H."/>
        </authorList>
    </citation>
    <scope>NUCLEOTIDE SEQUENCE</scope>
    <source>
        <strain evidence="9">N6</strain>
    </source>
</reference>
<feature type="region of interest" description="Disordered" evidence="6">
    <location>
        <begin position="125"/>
        <end position="297"/>
    </location>
</feature>
<keyword evidence="3 7" id="KW-1133">Transmembrane helix</keyword>
<name>A0A8H3TUK5_9TREE</name>
<dbReference type="PANTHER" id="PTHR43220">
    <property type="match status" value="1"/>
</dbReference>
<dbReference type="InterPro" id="IPR045014">
    <property type="entry name" value="TM41A/B"/>
</dbReference>
<feature type="compositionally biased region" description="Low complexity" evidence="6">
    <location>
        <begin position="141"/>
        <end position="153"/>
    </location>
</feature>
<organism evidence="9 10">
    <name type="scientific">Naganishia liquefaciens</name>
    <dbReference type="NCBI Taxonomy" id="104408"/>
    <lineage>
        <taxon>Eukaryota</taxon>
        <taxon>Fungi</taxon>
        <taxon>Dikarya</taxon>
        <taxon>Basidiomycota</taxon>
        <taxon>Agaricomycotina</taxon>
        <taxon>Tremellomycetes</taxon>
        <taxon>Filobasidiales</taxon>
        <taxon>Filobasidiaceae</taxon>
        <taxon>Naganishia</taxon>
    </lineage>
</organism>
<feature type="compositionally biased region" description="Polar residues" evidence="6">
    <location>
        <begin position="125"/>
        <end position="138"/>
    </location>
</feature>
<evidence type="ECO:0000313" key="9">
    <source>
        <dbReference type="EMBL" id="GHJ87168.1"/>
    </source>
</evidence>
<evidence type="ECO:0000259" key="8">
    <source>
        <dbReference type="Pfam" id="PF09335"/>
    </source>
</evidence>
<dbReference type="EMBL" id="BLZA01000021">
    <property type="protein sequence ID" value="GHJ87168.1"/>
    <property type="molecule type" value="Genomic_DNA"/>
</dbReference>
<feature type="compositionally biased region" description="Polar residues" evidence="6">
    <location>
        <begin position="53"/>
        <end position="84"/>
    </location>
</feature>
<dbReference type="PANTHER" id="PTHR43220:SF18">
    <property type="entry name" value="TRANSMEMBRANE PROTEIN 41B"/>
    <property type="match status" value="1"/>
</dbReference>
<dbReference type="InterPro" id="IPR032816">
    <property type="entry name" value="VTT_dom"/>
</dbReference>
<evidence type="ECO:0000256" key="1">
    <source>
        <dbReference type="ARBA" id="ARBA00004141"/>
    </source>
</evidence>
<evidence type="ECO:0000313" key="10">
    <source>
        <dbReference type="Proteomes" id="UP000620104"/>
    </source>
</evidence>
<keyword evidence="10" id="KW-1185">Reference proteome</keyword>
<evidence type="ECO:0000256" key="2">
    <source>
        <dbReference type="ARBA" id="ARBA00022692"/>
    </source>
</evidence>
<feature type="region of interest" description="Disordered" evidence="6">
    <location>
        <begin position="30"/>
        <end position="104"/>
    </location>
</feature>
<feature type="region of interest" description="Disordered" evidence="6">
    <location>
        <begin position="680"/>
        <end position="754"/>
    </location>
</feature>
<evidence type="ECO:0000256" key="6">
    <source>
        <dbReference type="SAM" id="MobiDB-lite"/>
    </source>
</evidence>
<evidence type="ECO:0000256" key="3">
    <source>
        <dbReference type="ARBA" id="ARBA00022989"/>
    </source>
</evidence>
<proteinExistence type="inferred from homology"/>
<dbReference type="GO" id="GO:0005789">
    <property type="term" value="C:endoplasmic reticulum membrane"/>
    <property type="evidence" value="ECO:0007669"/>
    <property type="project" value="TreeGrafter"/>
</dbReference>
<keyword evidence="4 7" id="KW-0472">Membrane</keyword>
<feature type="transmembrane region" description="Helical" evidence="7">
    <location>
        <begin position="494"/>
        <end position="514"/>
    </location>
</feature>
<evidence type="ECO:0000256" key="7">
    <source>
        <dbReference type="SAM" id="Phobius"/>
    </source>
</evidence>
<keyword evidence="2 7" id="KW-0812">Transmembrane</keyword>
<protein>
    <recommendedName>
        <fullName evidence="8">VTT domain-containing protein</fullName>
    </recommendedName>
</protein>
<gene>
    <name evidence="9" type="ORF">NliqN6_3570</name>
</gene>
<dbReference type="Pfam" id="PF09335">
    <property type="entry name" value="VTT_dom"/>
    <property type="match status" value="1"/>
</dbReference>
<dbReference type="GO" id="GO:0000045">
    <property type="term" value="P:autophagosome assembly"/>
    <property type="evidence" value="ECO:0007669"/>
    <property type="project" value="TreeGrafter"/>
</dbReference>
<feature type="compositionally biased region" description="Basic residues" evidence="6">
    <location>
        <begin position="195"/>
        <end position="205"/>
    </location>
</feature>
<feature type="transmembrane region" description="Helical" evidence="7">
    <location>
        <begin position="314"/>
        <end position="333"/>
    </location>
</feature>
<feature type="compositionally biased region" description="Basic and acidic residues" evidence="6">
    <location>
        <begin position="252"/>
        <end position="262"/>
    </location>
</feature>
<dbReference type="AlphaFoldDB" id="A0A8H3TUK5"/>
<feature type="transmembrane region" description="Helical" evidence="7">
    <location>
        <begin position="534"/>
        <end position="551"/>
    </location>
</feature>
<evidence type="ECO:0000256" key="5">
    <source>
        <dbReference type="ARBA" id="ARBA00025797"/>
    </source>
</evidence>
<feature type="compositionally biased region" description="Low complexity" evidence="6">
    <location>
        <begin position="264"/>
        <end position="297"/>
    </location>
</feature>
<comment type="subcellular location">
    <subcellularLocation>
        <location evidence="1">Membrane</location>
        <topology evidence="1">Multi-pass membrane protein</topology>
    </subcellularLocation>
</comment>
<dbReference type="OrthoDB" id="3364966at2759"/>
<feature type="compositionally biased region" description="Basic and acidic residues" evidence="6">
    <location>
        <begin position="163"/>
        <end position="181"/>
    </location>
</feature>
<feature type="domain" description="VTT" evidence="8">
    <location>
        <begin position="388"/>
        <end position="516"/>
    </location>
</feature>